<dbReference type="SUPFAM" id="SSF56219">
    <property type="entry name" value="DNase I-like"/>
    <property type="match status" value="1"/>
</dbReference>
<proteinExistence type="predicted"/>
<dbReference type="Gene3D" id="3.60.10.10">
    <property type="entry name" value="Endonuclease/exonuclease/phosphatase"/>
    <property type="match status" value="1"/>
</dbReference>
<gene>
    <name evidence="2" type="ORF">pipiens_017502</name>
</gene>
<reference evidence="2 3" key="1">
    <citation type="submission" date="2024-05" db="EMBL/GenBank/DDBJ databases">
        <title>Culex pipiens pipiens assembly and annotation.</title>
        <authorList>
            <person name="Alout H."/>
            <person name="Durand T."/>
        </authorList>
    </citation>
    <scope>NUCLEOTIDE SEQUENCE [LARGE SCALE GENOMIC DNA]</scope>
    <source>
        <strain evidence="2">HA-2024</strain>
        <tissue evidence="2">Whole body</tissue>
    </source>
</reference>
<sequence length="711" mass="79461">MGSREPLTLYLSNWNARSVGPKKFELENFLARNRIDVGVITETRLNPSKNFSLSEHHMIRLDRPNSSGGGVAVLVKQGIRYNILPHPKTSIIEAIGVNIHAEQGDVKLFAVYAPRQCVDSNGTSDLFAEDLRKLTDGQTRYVVAGDLNARHPQWRNHIRNKNGALLADHLSSGTCDIYFPDDPTFLSPAGTPSTLDVFLSDLPLSKPTTIQDLSSDHYPVVCKLECTPTPARPAMRRDYHRVNWVSLSRIVDSRIPDQPDLPTIEAIDNQLEAFENAVQQAEEACIREVPVRRQFTAIDDFTRQLIQQRNIVRRQFQRSGCLLKKEEVSLLNAEIRNRMLQIRNKQFANNISQMTDHSKPFWKVAKLLKKRPSPVPPLKVNGDLLVSPQEKVNAIAGKLVEAHHLGAGMVSPHEAAVQQSMRELDDQTNAAPFPGRVTEDEVRAAVNERKFRVHLPGAISEVQEVAAGVAQGSLIGPILYVLFTSDVPPLPAGCSLALYADDSAIVANGRTPTHYRSRLQQGVTAYVSYLASWKIKVNEAKTQAILFRHRLSPKLLPPPDCYLRVNGCIVPWMEEVIYLGLIFDTKLLYRAHTDSLKRRCSGLVKALYPLIARGSRLSLKNKLAIVKSVVAPVVNYAMPVWGKCAETHKRKLQVVQNRLLKIVLNAPFDTRTSELHRVSGCKTIQQRLEDSLDNLHLSATASEHPLIRALV</sequence>
<dbReference type="Proteomes" id="UP001562425">
    <property type="component" value="Unassembled WGS sequence"/>
</dbReference>
<evidence type="ECO:0000259" key="1">
    <source>
        <dbReference type="PROSITE" id="PS50878"/>
    </source>
</evidence>
<dbReference type="Pfam" id="PF14529">
    <property type="entry name" value="Exo_endo_phos_2"/>
    <property type="match status" value="1"/>
</dbReference>
<evidence type="ECO:0000313" key="3">
    <source>
        <dbReference type="Proteomes" id="UP001562425"/>
    </source>
</evidence>
<keyword evidence="3" id="KW-1185">Reference proteome</keyword>
<dbReference type="PANTHER" id="PTHR33273:SF4">
    <property type="entry name" value="ENDONUCLEASE_EXONUCLEASE_PHOSPHATASE DOMAIN-CONTAINING PROTEIN"/>
    <property type="match status" value="1"/>
</dbReference>
<protein>
    <recommendedName>
        <fullName evidence="1">Reverse transcriptase domain-containing protein</fullName>
    </recommendedName>
</protein>
<comment type="caution">
    <text evidence="2">The sequence shown here is derived from an EMBL/GenBank/DDBJ whole genome shotgun (WGS) entry which is preliminary data.</text>
</comment>
<dbReference type="InterPro" id="IPR005135">
    <property type="entry name" value="Endo/exonuclease/phosphatase"/>
</dbReference>
<name>A0ABD1CGA3_CULPP</name>
<dbReference type="PANTHER" id="PTHR33273">
    <property type="entry name" value="DOMAIN-CONTAINING PROTEIN, PUTATIVE-RELATED"/>
    <property type="match status" value="1"/>
</dbReference>
<organism evidence="2 3">
    <name type="scientific">Culex pipiens pipiens</name>
    <name type="common">Northern house mosquito</name>
    <dbReference type="NCBI Taxonomy" id="38569"/>
    <lineage>
        <taxon>Eukaryota</taxon>
        <taxon>Metazoa</taxon>
        <taxon>Ecdysozoa</taxon>
        <taxon>Arthropoda</taxon>
        <taxon>Hexapoda</taxon>
        <taxon>Insecta</taxon>
        <taxon>Pterygota</taxon>
        <taxon>Neoptera</taxon>
        <taxon>Endopterygota</taxon>
        <taxon>Diptera</taxon>
        <taxon>Nematocera</taxon>
        <taxon>Culicoidea</taxon>
        <taxon>Culicidae</taxon>
        <taxon>Culicinae</taxon>
        <taxon>Culicini</taxon>
        <taxon>Culex</taxon>
        <taxon>Culex</taxon>
    </lineage>
</organism>
<dbReference type="InterPro" id="IPR036691">
    <property type="entry name" value="Endo/exonu/phosph_ase_sf"/>
</dbReference>
<evidence type="ECO:0000313" key="2">
    <source>
        <dbReference type="EMBL" id="KAL1375409.1"/>
    </source>
</evidence>
<feature type="domain" description="Reverse transcriptase" evidence="1">
    <location>
        <begin position="270"/>
        <end position="583"/>
    </location>
</feature>
<dbReference type="PROSITE" id="PS50878">
    <property type="entry name" value="RT_POL"/>
    <property type="match status" value="1"/>
</dbReference>
<dbReference type="AlphaFoldDB" id="A0ABD1CGA3"/>
<dbReference type="InterPro" id="IPR000477">
    <property type="entry name" value="RT_dom"/>
</dbReference>
<dbReference type="Pfam" id="PF00078">
    <property type="entry name" value="RVT_1"/>
    <property type="match status" value="1"/>
</dbReference>
<accession>A0ABD1CGA3</accession>
<dbReference type="EMBL" id="JBEHCU010012503">
    <property type="protein sequence ID" value="KAL1375409.1"/>
    <property type="molecule type" value="Genomic_DNA"/>
</dbReference>